<feature type="transmembrane region" description="Helical" evidence="6">
    <location>
        <begin position="166"/>
        <end position="185"/>
    </location>
</feature>
<protein>
    <submittedName>
        <fullName evidence="7">Sodium Bile acid symporter family protein</fullName>
    </submittedName>
</protein>
<evidence type="ECO:0000313" key="7">
    <source>
        <dbReference type="EMBL" id="TWT58370.1"/>
    </source>
</evidence>
<keyword evidence="3 6" id="KW-1133">Transmembrane helix</keyword>
<feature type="transmembrane region" description="Helical" evidence="6">
    <location>
        <begin position="197"/>
        <end position="216"/>
    </location>
</feature>
<dbReference type="InterPro" id="IPR004710">
    <property type="entry name" value="Bilac:Na_transpt"/>
</dbReference>
<evidence type="ECO:0000256" key="1">
    <source>
        <dbReference type="ARBA" id="ARBA00004141"/>
    </source>
</evidence>
<feature type="compositionally biased region" description="Polar residues" evidence="5">
    <location>
        <begin position="314"/>
        <end position="334"/>
    </location>
</feature>
<comment type="subcellular location">
    <subcellularLocation>
        <location evidence="1">Membrane</location>
        <topology evidence="1">Multi-pass membrane protein</topology>
    </subcellularLocation>
</comment>
<feature type="transmembrane region" description="Helical" evidence="6">
    <location>
        <begin position="66"/>
        <end position="87"/>
    </location>
</feature>
<dbReference type="Proteomes" id="UP000317243">
    <property type="component" value="Unassembled WGS sequence"/>
</dbReference>
<dbReference type="PANTHER" id="PTHR10361">
    <property type="entry name" value="SODIUM-BILE ACID COTRANSPORTER"/>
    <property type="match status" value="1"/>
</dbReference>
<proteinExistence type="predicted"/>
<dbReference type="GO" id="GO:0016020">
    <property type="term" value="C:membrane"/>
    <property type="evidence" value="ECO:0007669"/>
    <property type="project" value="UniProtKB-SubCell"/>
</dbReference>
<name>A0A5C5X609_9PLAN</name>
<dbReference type="Pfam" id="PF01758">
    <property type="entry name" value="SBF"/>
    <property type="match status" value="1"/>
</dbReference>
<dbReference type="EMBL" id="SIHI01000001">
    <property type="protein sequence ID" value="TWT58370.1"/>
    <property type="molecule type" value="Genomic_DNA"/>
</dbReference>
<gene>
    <name evidence="7" type="ORF">KOR42_17440</name>
</gene>
<feature type="transmembrane region" description="Helical" evidence="6">
    <location>
        <begin position="93"/>
        <end position="112"/>
    </location>
</feature>
<comment type="caution">
    <text evidence="7">The sequence shown here is derived from an EMBL/GenBank/DDBJ whole genome shotgun (WGS) entry which is preliminary data.</text>
</comment>
<dbReference type="InterPro" id="IPR002657">
    <property type="entry name" value="BilAc:Na_symport/Acr3"/>
</dbReference>
<dbReference type="Gene3D" id="1.20.1530.20">
    <property type="match status" value="1"/>
</dbReference>
<feature type="region of interest" description="Disordered" evidence="5">
    <location>
        <begin position="310"/>
        <end position="340"/>
    </location>
</feature>
<accession>A0A5C5X609</accession>
<keyword evidence="4 6" id="KW-0472">Membrane</keyword>
<feature type="transmembrane region" description="Helical" evidence="6">
    <location>
        <begin position="124"/>
        <end position="146"/>
    </location>
</feature>
<dbReference type="AlphaFoldDB" id="A0A5C5X609"/>
<sequence>MLQKHLLLWLTLSSMLAGFWPNLFGASAFDPFLASASHIGWIVAAVMFCVGTLLPTDEVRNVLNRWPLIVGGTAVQYISMPFLAWAVATAFGMTGDLCVGTIMVGCVPGAMASNVLTMVARGNVSYSVGLTTSATLLSPLIVPVALRLTLGAQADAEFLTKSAVSLVIQVVIPVLLGLFSQRLSLLKQIADRISGNVANVSILWVIAIVVAANRQAIQEFPVVLIAGLLLINLGGFLAGQLGGRLLRLDSGMRRALMLEIGMQNAGVGASLAKGLFPDNPRVALPCGLFAFGCMTTGTLLAQFLRNRTAETEDSLNTTERPTDSASSISTNESTEPAKEM</sequence>
<keyword evidence="8" id="KW-1185">Reference proteome</keyword>
<evidence type="ECO:0000256" key="5">
    <source>
        <dbReference type="SAM" id="MobiDB-lite"/>
    </source>
</evidence>
<evidence type="ECO:0000313" key="8">
    <source>
        <dbReference type="Proteomes" id="UP000317243"/>
    </source>
</evidence>
<dbReference type="RefSeq" id="WP_146508708.1">
    <property type="nucleotide sequence ID" value="NZ_SIHI01000001.1"/>
</dbReference>
<dbReference type="PANTHER" id="PTHR10361:SF28">
    <property type="entry name" value="P3 PROTEIN-RELATED"/>
    <property type="match status" value="1"/>
</dbReference>
<evidence type="ECO:0000256" key="4">
    <source>
        <dbReference type="ARBA" id="ARBA00023136"/>
    </source>
</evidence>
<evidence type="ECO:0000256" key="3">
    <source>
        <dbReference type="ARBA" id="ARBA00022989"/>
    </source>
</evidence>
<evidence type="ECO:0000256" key="6">
    <source>
        <dbReference type="SAM" id="Phobius"/>
    </source>
</evidence>
<dbReference type="OrthoDB" id="9806785at2"/>
<feature type="transmembrane region" description="Helical" evidence="6">
    <location>
        <begin position="35"/>
        <end position="54"/>
    </location>
</feature>
<evidence type="ECO:0000256" key="2">
    <source>
        <dbReference type="ARBA" id="ARBA00022692"/>
    </source>
</evidence>
<feature type="transmembrane region" description="Helical" evidence="6">
    <location>
        <begin position="222"/>
        <end position="243"/>
    </location>
</feature>
<reference evidence="7 8" key="1">
    <citation type="submission" date="2019-02" db="EMBL/GenBank/DDBJ databases">
        <title>Deep-cultivation of Planctomycetes and their phenomic and genomic characterization uncovers novel biology.</title>
        <authorList>
            <person name="Wiegand S."/>
            <person name="Jogler M."/>
            <person name="Boedeker C."/>
            <person name="Pinto D."/>
            <person name="Vollmers J."/>
            <person name="Rivas-Marin E."/>
            <person name="Kohn T."/>
            <person name="Peeters S.H."/>
            <person name="Heuer A."/>
            <person name="Rast P."/>
            <person name="Oberbeckmann S."/>
            <person name="Bunk B."/>
            <person name="Jeske O."/>
            <person name="Meyerdierks A."/>
            <person name="Storesund J.E."/>
            <person name="Kallscheuer N."/>
            <person name="Luecker S."/>
            <person name="Lage O.M."/>
            <person name="Pohl T."/>
            <person name="Merkel B.J."/>
            <person name="Hornburger P."/>
            <person name="Mueller R.-W."/>
            <person name="Bruemmer F."/>
            <person name="Labrenz M."/>
            <person name="Spormann A.M."/>
            <person name="Op Den Camp H."/>
            <person name="Overmann J."/>
            <person name="Amann R."/>
            <person name="Jetten M.S.M."/>
            <person name="Mascher T."/>
            <person name="Medema M.H."/>
            <person name="Devos D.P."/>
            <person name="Kaster A.-K."/>
            <person name="Ovreas L."/>
            <person name="Rohde M."/>
            <person name="Galperin M.Y."/>
            <person name="Jogler C."/>
        </authorList>
    </citation>
    <scope>NUCLEOTIDE SEQUENCE [LARGE SCALE GENOMIC DNA]</scope>
    <source>
        <strain evidence="7 8">KOR42</strain>
    </source>
</reference>
<dbReference type="InterPro" id="IPR038770">
    <property type="entry name" value="Na+/solute_symporter_sf"/>
</dbReference>
<keyword evidence="2 6" id="KW-0812">Transmembrane</keyword>
<organism evidence="7 8">
    <name type="scientific">Thalassoglobus neptunius</name>
    <dbReference type="NCBI Taxonomy" id="1938619"/>
    <lineage>
        <taxon>Bacteria</taxon>
        <taxon>Pseudomonadati</taxon>
        <taxon>Planctomycetota</taxon>
        <taxon>Planctomycetia</taxon>
        <taxon>Planctomycetales</taxon>
        <taxon>Planctomycetaceae</taxon>
        <taxon>Thalassoglobus</taxon>
    </lineage>
</organism>